<dbReference type="EMBL" id="JAVREN010000010">
    <property type="protein sequence ID" value="MDT0307230.1"/>
    <property type="molecule type" value="Genomic_DNA"/>
</dbReference>
<feature type="region of interest" description="Disordered" evidence="1">
    <location>
        <begin position="141"/>
        <end position="163"/>
    </location>
</feature>
<evidence type="ECO:0000313" key="3">
    <source>
        <dbReference type="Proteomes" id="UP001183388"/>
    </source>
</evidence>
<organism evidence="2 3">
    <name type="scientific">Streptomyces boetiae</name>
    <dbReference type="NCBI Taxonomy" id="3075541"/>
    <lineage>
        <taxon>Bacteria</taxon>
        <taxon>Bacillati</taxon>
        <taxon>Actinomycetota</taxon>
        <taxon>Actinomycetes</taxon>
        <taxon>Kitasatosporales</taxon>
        <taxon>Streptomycetaceae</taxon>
        <taxon>Streptomyces</taxon>
    </lineage>
</organism>
<protein>
    <recommendedName>
        <fullName evidence="4">Helix-turn-helix domain-containing protein</fullName>
    </recommendedName>
</protein>
<evidence type="ECO:0000256" key="1">
    <source>
        <dbReference type="SAM" id="MobiDB-lite"/>
    </source>
</evidence>
<gene>
    <name evidence="2" type="ORF">RM780_09670</name>
</gene>
<evidence type="ECO:0000313" key="2">
    <source>
        <dbReference type="EMBL" id="MDT0307230.1"/>
    </source>
</evidence>
<sequence length="163" mass="18035">MSDSQHAPQVWLRPEYRGREGELITLGQAADAAGLTRSSISNWISRYADFPRVAMQVERGRGMPTKYIPRVEFLAFAARRLASPGSLSRRTRPRKLSAPSGGKKADRDEDLERHLAAEERRLAAELKGVRAELRTVRNRLAMEGAAASPPEAPQSRAEPETGC</sequence>
<dbReference type="Proteomes" id="UP001183388">
    <property type="component" value="Unassembled WGS sequence"/>
</dbReference>
<evidence type="ECO:0008006" key="4">
    <source>
        <dbReference type="Google" id="ProtNLM"/>
    </source>
</evidence>
<reference evidence="3" key="1">
    <citation type="submission" date="2023-07" db="EMBL/GenBank/DDBJ databases">
        <title>30 novel species of actinomycetes from the DSMZ collection.</title>
        <authorList>
            <person name="Nouioui I."/>
        </authorList>
    </citation>
    <scope>NUCLEOTIDE SEQUENCE [LARGE SCALE GENOMIC DNA]</scope>
    <source>
        <strain evidence="3">DSM 44917</strain>
    </source>
</reference>
<feature type="region of interest" description="Disordered" evidence="1">
    <location>
        <begin position="84"/>
        <end position="113"/>
    </location>
</feature>
<feature type="compositionally biased region" description="Basic and acidic residues" evidence="1">
    <location>
        <begin position="103"/>
        <end position="113"/>
    </location>
</feature>
<name>A0ABU2L6T3_9ACTN</name>
<comment type="caution">
    <text evidence="2">The sequence shown here is derived from an EMBL/GenBank/DDBJ whole genome shotgun (WGS) entry which is preliminary data.</text>
</comment>
<accession>A0ABU2L6T3</accession>
<dbReference type="RefSeq" id="WP_311630172.1">
    <property type="nucleotide sequence ID" value="NZ_JAVREN010000010.1"/>
</dbReference>
<proteinExistence type="predicted"/>
<keyword evidence="3" id="KW-1185">Reference proteome</keyword>